<accession>A0A0D0AMQ1</accession>
<dbReference type="AlphaFoldDB" id="A0A0D0AMQ1"/>
<dbReference type="Proteomes" id="UP000054485">
    <property type="component" value="Unassembled WGS sequence"/>
</dbReference>
<protein>
    <submittedName>
        <fullName evidence="1">Uncharacterized protein</fullName>
    </submittedName>
</protein>
<gene>
    <name evidence="1" type="ORF">CY34DRAFT_812121</name>
</gene>
<proteinExistence type="predicted"/>
<dbReference type="EMBL" id="KN835620">
    <property type="protein sequence ID" value="KIK35472.1"/>
    <property type="molecule type" value="Genomic_DNA"/>
</dbReference>
<dbReference type="OrthoDB" id="2606310at2759"/>
<reference evidence="1 2" key="1">
    <citation type="submission" date="2014-04" db="EMBL/GenBank/DDBJ databases">
        <authorList>
            <consortium name="DOE Joint Genome Institute"/>
            <person name="Kuo A."/>
            <person name="Ruytinx J."/>
            <person name="Rineau F."/>
            <person name="Colpaert J."/>
            <person name="Kohler A."/>
            <person name="Nagy L.G."/>
            <person name="Floudas D."/>
            <person name="Copeland A."/>
            <person name="Barry K.W."/>
            <person name="Cichocki N."/>
            <person name="Veneault-Fourrey C."/>
            <person name="LaButti K."/>
            <person name="Lindquist E.A."/>
            <person name="Lipzen A."/>
            <person name="Lundell T."/>
            <person name="Morin E."/>
            <person name="Murat C."/>
            <person name="Sun H."/>
            <person name="Tunlid A."/>
            <person name="Henrissat B."/>
            <person name="Grigoriev I.V."/>
            <person name="Hibbett D.S."/>
            <person name="Martin F."/>
            <person name="Nordberg H.P."/>
            <person name="Cantor M.N."/>
            <person name="Hua S.X."/>
        </authorList>
    </citation>
    <scope>NUCLEOTIDE SEQUENCE [LARGE SCALE GENOMIC DNA]</scope>
    <source>
        <strain evidence="1 2">UH-Slu-Lm8-n1</strain>
    </source>
</reference>
<reference evidence="2" key="2">
    <citation type="submission" date="2015-01" db="EMBL/GenBank/DDBJ databases">
        <title>Evolutionary Origins and Diversification of the Mycorrhizal Mutualists.</title>
        <authorList>
            <consortium name="DOE Joint Genome Institute"/>
            <consortium name="Mycorrhizal Genomics Consortium"/>
            <person name="Kohler A."/>
            <person name="Kuo A."/>
            <person name="Nagy L.G."/>
            <person name="Floudas D."/>
            <person name="Copeland A."/>
            <person name="Barry K.W."/>
            <person name="Cichocki N."/>
            <person name="Veneault-Fourrey C."/>
            <person name="LaButti K."/>
            <person name="Lindquist E.A."/>
            <person name="Lipzen A."/>
            <person name="Lundell T."/>
            <person name="Morin E."/>
            <person name="Murat C."/>
            <person name="Riley R."/>
            <person name="Ohm R."/>
            <person name="Sun H."/>
            <person name="Tunlid A."/>
            <person name="Henrissat B."/>
            <person name="Grigoriev I.V."/>
            <person name="Hibbett D.S."/>
            <person name="Martin F."/>
        </authorList>
    </citation>
    <scope>NUCLEOTIDE SEQUENCE [LARGE SCALE GENOMIC DNA]</scope>
    <source>
        <strain evidence="2">UH-Slu-Lm8-n1</strain>
    </source>
</reference>
<dbReference type="InParanoid" id="A0A0D0AMQ1"/>
<sequence>MDHTTFRFGDLPIELVFLVFKYAAQPTFDQAKKHEHNNPYSSALELCLVSKSVRRAVLPVLLQTILLPESRNVRLFVQALFMQEEYKKAGSDLQYQYAPRVRKMWIGSDGGNLTPANLEHALQPSERPLAISLLTPIILAAPSLALSWTSVSLLIECLEDAWKFRPATPVDEEHYQPPWNTKTLTLSSGAPISPTEWNKLTDTPQGAAFLASICHLSSLSYLVCRDCDSLPLAKEYWLPEWMHTAPLDSFKSLHTVILPCPRVKPPTSLSALINRGVDMHMEVLTLPATLLRAQTGIPKAIKGFVDVLPGQKDTRSDDTCLWVSSFKVRWHSRLGWERVWACDL</sequence>
<keyword evidence="2" id="KW-1185">Reference proteome</keyword>
<name>A0A0D0AMQ1_9AGAM</name>
<evidence type="ECO:0000313" key="2">
    <source>
        <dbReference type="Proteomes" id="UP000054485"/>
    </source>
</evidence>
<dbReference type="HOGENOM" id="CLU_830447_0_0_1"/>
<organism evidence="1 2">
    <name type="scientific">Suillus luteus UH-Slu-Lm8-n1</name>
    <dbReference type="NCBI Taxonomy" id="930992"/>
    <lineage>
        <taxon>Eukaryota</taxon>
        <taxon>Fungi</taxon>
        <taxon>Dikarya</taxon>
        <taxon>Basidiomycota</taxon>
        <taxon>Agaricomycotina</taxon>
        <taxon>Agaricomycetes</taxon>
        <taxon>Agaricomycetidae</taxon>
        <taxon>Boletales</taxon>
        <taxon>Suillineae</taxon>
        <taxon>Suillaceae</taxon>
        <taxon>Suillus</taxon>
    </lineage>
</organism>
<dbReference type="STRING" id="930992.A0A0D0AMQ1"/>
<evidence type="ECO:0000313" key="1">
    <source>
        <dbReference type="EMBL" id="KIK35472.1"/>
    </source>
</evidence>